<protein>
    <submittedName>
        <fullName evidence="1">Uncharacterized protein</fullName>
    </submittedName>
</protein>
<dbReference type="EMBL" id="EAAA01002850">
    <property type="status" value="NOT_ANNOTATED_CDS"/>
    <property type="molecule type" value="Genomic_DNA"/>
</dbReference>
<reference evidence="1" key="3">
    <citation type="submission" date="2025-08" db="UniProtKB">
        <authorList>
            <consortium name="Ensembl"/>
        </authorList>
    </citation>
    <scope>IDENTIFICATION</scope>
</reference>
<dbReference type="HOGENOM" id="CLU_3260253_0_0_1"/>
<accession>F6WQC6</accession>
<dbReference type="Proteomes" id="UP000008144">
    <property type="component" value="Chromosome 9"/>
</dbReference>
<keyword evidence="2" id="KW-1185">Reference proteome</keyword>
<dbReference type="AlphaFoldDB" id="F6WQC6"/>
<reference evidence="2" key="1">
    <citation type="journal article" date="2002" name="Science">
        <title>The draft genome of Ciona intestinalis: insights into chordate and vertebrate origins.</title>
        <authorList>
            <person name="Dehal P."/>
            <person name="Satou Y."/>
            <person name="Campbell R.K."/>
            <person name="Chapman J."/>
            <person name="Degnan B."/>
            <person name="De Tomaso A."/>
            <person name="Davidson B."/>
            <person name="Di Gregorio A."/>
            <person name="Gelpke M."/>
            <person name="Goodstein D.M."/>
            <person name="Harafuji N."/>
            <person name="Hastings K.E."/>
            <person name="Ho I."/>
            <person name="Hotta K."/>
            <person name="Huang W."/>
            <person name="Kawashima T."/>
            <person name="Lemaire P."/>
            <person name="Martinez D."/>
            <person name="Meinertzhagen I.A."/>
            <person name="Necula S."/>
            <person name="Nonaka M."/>
            <person name="Putnam N."/>
            <person name="Rash S."/>
            <person name="Saiga H."/>
            <person name="Satake M."/>
            <person name="Terry A."/>
            <person name="Yamada L."/>
            <person name="Wang H.G."/>
            <person name="Awazu S."/>
            <person name="Azumi K."/>
            <person name="Boore J."/>
            <person name="Branno M."/>
            <person name="Chin-Bow S."/>
            <person name="DeSantis R."/>
            <person name="Doyle S."/>
            <person name="Francino P."/>
            <person name="Keys D.N."/>
            <person name="Haga S."/>
            <person name="Hayashi H."/>
            <person name="Hino K."/>
            <person name="Imai K.S."/>
            <person name="Inaba K."/>
            <person name="Kano S."/>
            <person name="Kobayashi K."/>
            <person name="Kobayashi M."/>
            <person name="Lee B.I."/>
            <person name="Makabe K.W."/>
            <person name="Manohar C."/>
            <person name="Matassi G."/>
            <person name="Medina M."/>
            <person name="Mochizuki Y."/>
            <person name="Mount S."/>
            <person name="Morishita T."/>
            <person name="Miura S."/>
            <person name="Nakayama A."/>
            <person name="Nishizaka S."/>
            <person name="Nomoto H."/>
            <person name="Ohta F."/>
            <person name="Oishi K."/>
            <person name="Rigoutsos I."/>
            <person name="Sano M."/>
            <person name="Sasaki A."/>
            <person name="Sasakura Y."/>
            <person name="Shoguchi E."/>
            <person name="Shin-i T."/>
            <person name="Spagnuolo A."/>
            <person name="Stainier D."/>
            <person name="Suzuki M.M."/>
            <person name="Tassy O."/>
            <person name="Takatori N."/>
            <person name="Tokuoka M."/>
            <person name="Yagi K."/>
            <person name="Yoshizaki F."/>
            <person name="Wada S."/>
            <person name="Zhang C."/>
            <person name="Hyatt P.D."/>
            <person name="Larimer F."/>
            <person name="Detter C."/>
            <person name="Doggett N."/>
            <person name="Glavina T."/>
            <person name="Hawkins T."/>
            <person name="Richardson P."/>
            <person name="Lucas S."/>
            <person name="Kohara Y."/>
            <person name="Levine M."/>
            <person name="Satoh N."/>
            <person name="Rokhsar D.S."/>
        </authorList>
    </citation>
    <scope>NUCLEOTIDE SEQUENCE [LARGE SCALE GENOMIC DNA]</scope>
</reference>
<sequence>MSFKAPARRKLKYAMLKGNKMYALINEKRERCIRQCRGVTSY</sequence>
<dbReference type="Ensembl" id="ENSCINT00000009466.3">
    <property type="protein sequence ID" value="ENSCINP00000009466.3"/>
    <property type="gene ID" value="ENSCING00000018568.1"/>
</dbReference>
<evidence type="ECO:0000313" key="1">
    <source>
        <dbReference type="Ensembl" id="ENSCINP00000009466.3"/>
    </source>
</evidence>
<dbReference type="InParanoid" id="F6WQC6"/>
<name>F6WQC6_CIOIN</name>
<reference evidence="1" key="4">
    <citation type="submission" date="2025-09" db="UniProtKB">
        <authorList>
            <consortium name="Ensembl"/>
        </authorList>
    </citation>
    <scope>IDENTIFICATION</scope>
</reference>
<evidence type="ECO:0000313" key="2">
    <source>
        <dbReference type="Proteomes" id="UP000008144"/>
    </source>
</evidence>
<reference evidence="1" key="2">
    <citation type="journal article" date="2008" name="Genome Biol.">
        <title>Improved genome assembly and evidence-based global gene model set for the chordate Ciona intestinalis: new insight into intron and operon populations.</title>
        <authorList>
            <person name="Satou Y."/>
            <person name="Mineta K."/>
            <person name="Ogasawara M."/>
            <person name="Sasakura Y."/>
            <person name="Shoguchi E."/>
            <person name="Ueno K."/>
            <person name="Yamada L."/>
            <person name="Matsumoto J."/>
            <person name="Wasserscheid J."/>
            <person name="Dewar K."/>
            <person name="Wiley G.B."/>
            <person name="Macmil S.L."/>
            <person name="Roe B.A."/>
            <person name="Zeller R.W."/>
            <person name="Hastings K.E."/>
            <person name="Lemaire P."/>
            <person name="Lindquist E."/>
            <person name="Endo T."/>
            <person name="Hotta K."/>
            <person name="Inaba K."/>
        </authorList>
    </citation>
    <scope>NUCLEOTIDE SEQUENCE [LARGE SCALE GENOMIC DNA]</scope>
    <source>
        <strain evidence="1">wild type</strain>
    </source>
</reference>
<proteinExistence type="predicted"/>
<organism evidence="1 2">
    <name type="scientific">Ciona intestinalis</name>
    <name type="common">Transparent sea squirt</name>
    <name type="synonym">Ascidia intestinalis</name>
    <dbReference type="NCBI Taxonomy" id="7719"/>
    <lineage>
        <taxon>Eukaryota</taxon>
        <taxon>Metazoa</taxon>
        <taxon>Chordata</taxon>
        <taxon>Tunicata</taxon>
        <taxon>Ascidiacea</taxon>
        <taxon>Phlebobranchia</taxon>
        <taxon>Cionidae</taxon>
        <taxon>Ciona</taxon>
    </lineage>
</organism>